<name>A0A645IKS4_9ZZZZ</name>
<dbReference type="AlphaFoldDB" id="A0A645IKS4"/>
<organism evidence="1">
    <name type="scientific">bioreactor metagenome</name>
    <dbReference type="NCBI Taxonomy" id="1076179"/>
    <lineage>
        <taxon>unclassified sequences</taxon>
        <taxon>metagenomes</taxon>
        <taxon>ecological metagenomes</taxon>
    </lineage>
</organism>
<reference evidence="1" key="1">
    <citation type="submission" date="2019-08" db="EMBL/GenBank/DDBJ databases">
        <authorList>
            <person name="Kucharzyk K."/>
            <person name="Murdoch R.W."/>
            <person name="Higgins S."/>
            <person name="Loffler F."/>
        </authorList>
    </citation>
    <scope>NUCLEOTIDE SEQUENCE</scope>
</reference>
<protein>
    <submittedName>
        <fullName evidence="1">Uncharacterized protein</fullName>
    </submittedName>
</protein>
<accession>A0A645IKS4</accession>
<gene>
    <name evidence="1" type="ORF">SDC9_199549</name>
</gene>
<evidence type="ECO:0000313" key="1">
    <source>
        <dbReference type="EMBL" id="MPN51898.1"/>
    </source>
</evidence>
<comment type="caution">
    <text evidence="1">The sequence shown here is derived from an EMBL/GenBank/DDBJ whole genome shotgun (WGS) entry which is preliminary data.</text>
</comment>
<proteinExistence type="predicted"/>
<dbReference type="EMBL" id="VSSQ01117459">
    <property type="protein sequence ID" value="MPN51898.1"/>
    <property type="molecule type" value="Genomic_DNA"/>
</dbReference>
<sequence>MPVAAASGFAHVQCDFVLSVRILQIEVSREHRGGHVAEFSTNDIPRTRVELFFDAIPCELNDTSRHVFIFVAGVSENCSKPCGFLAELRDIPFVEEILHVLLAGSRHVHHIRYFADCLGAFVEIRFQNSHDLEKIRAKRGDFPRRKLIGFFFWNQFAPNGFDTLFLFNFVL</sequence>